<feature type="domain" description="AB hydrolase-1" evidence="1">
    <location>
        <begin position="74"/>
        <end position="184"/>
    </location>
</feature>
<dbReference type="PANTHER" id="PTHR43798:SF33">
    <property type="entry name" value="HYDROLASE, PUTATIVE (AFU_ORTHOLOGUE AFUA_2G14860)-RELATED"/>
    <property type="match status" value="1"/>
</dbReference>
<sequence length="287" mass="32319">MFLKISKRILIGYGILFIISQILSSCLTFKVKQKEIDEKFAGYAQMPVQHQIEEKGISMNYAEIGSDSLPVAFFVHGSPGSWGAFIDFMRDTTLLKKVKMVSVDRVGFGESDFGDAEKSLMVQAELLKPIVAKYKKLGKKIILIGHSLGGPLIARMAMDYPELIDNLIIVAGSIAPELEPNEKWFRIPMEIVPIRFLVPASFRASNHEILYLKPELEKMLPLWKNIRQPVIVIQGGKDVLVSPKNADFAEKMLVNTKSLKVVRVDTMNHFVPWSHPQLIKKAIIESL</sequence>
<dbReference type="SUPFAM" id="SSF53474">
    <property type="entry name" value="alpha/beta-Hydrolases"/>
    <property type="match status" value="1"/>
</dbReference>
<dbReference type="PRINTS" id="PR00111">
    <property type="entry name" value="ABHYDROLASE"/>
</dbReference>
<reference evidence="2 3" key="1">
    <citation type="submission" date="2018-05" db="EMBL/GenBank/DDBJ databases">
        <title>Genomic Encyclopedia of Archaeal and Bacterial Type Strains, Phase II (KMG-II): from individual species to whole genera.</title>
        <authorList>
            <person name="Goeker M."/>
        </authorList>
    </citation>
    <scope>NUCLEOTIDE SEQUENCE [LARGE SCALE GENOMIC DNA]</scope>
    <source>
        <strain evidence="2 3">DSM 22214</strain>
    </source>
</reference>
<protein>
    <submittedName>
        <fullName evidence="2">Pimeloyl-ACP methyl ester carboxylesterase</fullName>
    </submittedName>
</protein>
<evidence type="ECO:0000259" key="1">
    <source>
        <dbReference type="Pfam" id="PF00561"/>
    </source>
</evidence>
<dbReference type="OrthoDB" id="1224630at2"/>
<dbReference type="AlphaFoldDB" id="A0A316E6W0"/>
<evidence type="ECO:0000313" key="2">
    <source>
        <dbReference type="EMBL" id="PWK26164.1"/>
    </source>
</evidence>
<accession>A0A316E6W0</accession>
<dbReference type="Gene3D" id="3.40.50.1820">
    <property type="entry name" value="alpha/beta hydrolase"/>
    <property type="match status" value="1"/>
</dbReference>
<dbReference type="InterPro" id="IPR029058">
    <property type="entry name" value="AB_hydrolase_fold"/>
</dbReference>
<dbReference type="InterPro" id="IPR050266">
    <property type="entry name" value="AB_hydrolase_sf"/>
</dbReference>
<dbReference type="Pfam" id="PF00561">
    <property type="entry name" value="Abhydrolase_1"/>
    <property type="match status" value="1"/>
</dbReference>
<proteinExistence type="predicted"/>
<organism evidence="2 3">
    <name type="scientific">Arcicella aurantiaca</name>
    <dbReference type="NCBI Taxonomy" id="591202"/>
    <lineage>
        <taxon>Bacteria</taxon>
        <taxon>Pseudomonadati</taxon>
        <taxon>Bacteroidota</taxon>
        <taxon>Cytophagia</taxon>
        <taxon>Cytophagales</taxon>
        <taxon>Flectobacillaceae</taxon>
        <taxon>Arcicella</taxon>
    </lineage>
</organism>
<dbReference type="InterPro" id="IPR000073">
    <property type="entry name" value="AB_hydrolase_1"/>
</dbReference>
<gene>
    <name evidence="2" type="ORF">LV89_02645</name>
</gene>
<dbReference type="RefSeq" id="WP_109743370.1">
    <property type="nucleotide sequence ID" value="NZ_QGGO01000013.1"/>
</dbReference>
<keyword evidence="3" id="KW-1185">Reference proteome</keyword>
<name>A0A316E6W0_9BACT</name>
<dbReference type="EMBL" id="QGGO01000013">
    <property type="protein sequence ID" value="PWK26164.1"/>
    <property type="molecule type" value="Genomic_DNA"/>
</dbReference>
<dbReference type="GO" id="GO:0016020">
    <property type="term" value="C:membrane"/>
    <property type="evidence" value="ECO:0007669"/>
    <property type="project" value="TreeGrafter"/>
</dbReference>
<dbReference type="Proteomes" id="UP000245489">
    <property type="component" value="Unassembled WGS sequence"/>
</dbReference>
<evidence type="ECO:0000313" key="3">
    <source>
        <dbReference type="Proteomes" id="UP000245489"/>
    </source>
</evidence>
<comment type="caution">
    <text evidence="2">The sequence shown here is derived from an EMBL/GenBank/DDBJ whole genome shotgun (WGS) entry which is preliminary data.</text>
</comment>
<dbReference type="PROSITE" id="PS51257">
    <property type="entry name" value="PROKAR_LIPOPROTEIN"/>
    <property type="match status" value="1"/>
</dbReference>
<dbReference type="PANTHER" id="PTHR43798">
    <property type="entry name" value="MONOACYLGLYCEROL LIPASE"/>
    <property type="match status" value="1"/>
</dbReference>